<dbReference type="RefSeq" id="WP_226937620.1">
    <property type="nucleotide sequence ID" value="NZ_JACDXX010000032.1"/>
</dbReference>
<name>A0ABS8CS19_9RHOB</name>
<dbReference type="Pfam" id="PF09704">
    <property type="entry name" value="Cas_Cas5d"/>
    <property type="match status" value="1"/>
</dbReference>
<comment type="caution">
    <text evidence="2">The sequence shown here is derived from an EMBL/GenBank/DDBJ whole genome shotgun (WGS) entry which is preliminary data.</text>
</comment>
<dbReference type="InterPro" id="IPR013422">
    <property type="entry name" value="CRISPR-assoc_prot_Cas5_N"/>
</dbReference>
<dbReference type="Gene3D" id="3.30.70.2660">
    <property type="match status" value="1"/>
</dbReference>
<dbReference type="InterPro" id="IPR021124">
    <property type="entry name" value="CRISPR-assoc_prot_Cas5"/>
</dbReference>
<dbReference type="NCBIfam" id="TIGR02593">
    <property type="entry name" value="CRISPR_cas5"/>
    <property type="match status" value="1"/>
</dbReference>
<proteinExistence type="predicted"/>
<dbReference type="CDD" id="cd09645">
    <property type="entry name" value="Cas5_I-E"/>
    <property type="match status" value="1"/>
</dbReference>
<keyword evidence="1" id="KW-0051">Antiviral defense</keyword>
<keyword evidence="3" id="KW-1185">Reference proteome</keyword>
<dbReference type="InterPro" id="IPR010147">
    <property type="entry name" value="CRISPR-assoc_prot_CasD"/>
</dbReference>
<evidence type="ECO:0000256" key="1">
    <source>
        <dbReference type="ARBA" id="ARBA00023118"/>
    </source>
</evidence>
<protein>
    <submittedName>
        <fullName evidence="2">Type I-E CRISPR-associated protein Cas5/CasD</fullName>
    </submittedName>
</protein>
<evidence type="ECO:0000313" key="2">
    <source>
        <dbReference type="EMBL" id="MCB5412195.1"/>
    </source>
</evidence>
<sequence length="235" mass="25605">MTRDYLVFTLSATLGAMGELAGHERRSSWTWPGRSAVLGLCAAALGIRRTGDFSQLDTLRMAVGVYSSGTPLRDFHTIQTVPSVAARNPQSRGQALRHGRARLETTITLRDYQAGCLFGVALWARSGESLLPALRQALQQPVFTLYLGRKSCPLNSPVAPVLLQSTDATSALQAAVKIPEWAGTQNLQQIWTEEPGPTGAFVIRHDQPLDRTAWHFAPRQMRRIDAPANGGPLHG</sequence>
<dbReference type="Proteomes" id="UP001198571">
    <property type="component" value="Unassembled WGS sequence"/>
</dbReference>
<dbReference type="EMBL" id="JACDXX010000032">
    <property type="protein sequence ID" value="MCB5412195.1"/>
    <property type="molecule type" value="Genomic_DNA"/>
</dbReference>
<organism evidence="2 3">
    <name type="scientific">Pseudogemmobacter faecipullorum</name>
    <dbReference type="NCBI Taxonomy" id="2755041"/>
    <lineage>
        <taxon>Bacteria</taxon>
        <taxon>Pseudomonadati</taxon>
        <taxon>Pseudomonadota</taxon>
        <taxon>Alphaproteobacteria</taxon>
        <taxon>Rhodobacterales</taxon>
        <taxon>Paracoccaceae</taxon>
        <taxon>Pseudogemmobacter</taxon>
    </lineage>
</organism>
<evidence type="ECO:0000313" key="3">
    <source>
        <dbReference type="Proteomes" id="UP001198571"/>
    </source>
</evidence>
<gene>
    <name evidence="2" type="primary">cas5e</name>
    <name evidence="2" type="ORF">H0485_19655</name>
</gene>
<accession>A0ABS8CS19</accession>
<reference evidence="2 3" key="1">
    <citation type="submission" date="2020-07" db="EMBL/GenBank/DDBJ databases">
        <title>Pseudogemmobacter sp. nov., isolated from poultry manure in Taiwan.</title>
        <authorList>
            <person name="Lin S.-Y."/>
            <person name="Tang Y.-S."/>
            <person name="Young C.-C."/>
        </authorList>
    </citation>
    <scope>NUCLEOTIDE SEQUENCE [LARGE SCALE GENOMIC DNA]</scope>
    <source>
        <strain evidence="2 3">CC-YST710</strain>
    </source>
</reference>
<dbReference type="NCBIfam" id="TIGR01868">
    <property type="entry name" value="casD_Cas5e"/>
    <property type="match status" value="1"/>
</dbReference>